<dbReference type="PANTHER" id="PTHR33121:SF70">
    <property type="entry name" value="SIGNALING PROTEIN YKOW"/>
    <property type="match status" value="1"/>
</dbReference>
<dbReference type="EMBL" id="JABCJJ010000003">
    <property type="protein sequence ID" value="NMR19327.1"/>
    <property type="molecule type" value="Genomic_DNA"/>
</dbReference>
<evidence type="ECO:0000313" key="3">
    <source>
        <dbReference type="Proteomes" id="UP000562124"/>
    </source>
</evidence>
<dbReference type="SMART" id="SM00052">
    <property type="entry name" value="EAL"/>
    <property type="match status" value="1"/>
</dbReference>
<dbReference type="InterPro" id="IPR001633">
    <property type="entry name" value="EAL_dom"/>
</dbReference>
<dbReference type="Pfam" id="PF00563">
    <property type="entry name" value="EAL"/>
    <property type="match status" value="1"/>
</dbReference>
<dbReference type="PANTHER" id="PTHR33121">
    <property type="entry name" value="CYCLIC DI-GMP PHOSPHODIESTERASE PDEF"/>
    <property type="match status" value="1"/>
</dbReference>
<evidence type="ECO:0000313" key="2">
    <source>
        <dbReference type="EMBL" id="NMR19327.1"/>
    </source>
</evidence>
<organism evidence="2 3">
    <name type="scientific">Cellulomonas fimi</name>
    <dbReference type="NCBI Taxonomy" id="1708"/>
    <lineage>
        <taxon>Bacteria</taxon>
        <taxon>Bacillati</taxon>
        <taxon>Actinomycetota</taxon>
        <taxon>Actinomycetes</taxon>
        <taxon>Micrococcales</taxon>
        <taxon>Cellulomonadaceae</taxon>
        <taxon>Cellulomonas</taxon>
    </lineage>
</organism>
<dbReference type="InterPro" id="IPR035919">
    <property type="entry name" value="EAL_sf"/>
</dbReference>
<dbReference type="InterPro" id="IPR050706">
    <property type="entry name" value="Cyclic-di-GMP_PDE-like"/>
</dbReference>
<sequence length="243" mass="26529">MDGMTVDLAALAAAVDAAIPPGLRREWDEFVLGQRVLLGRQGIFTGRGDVFGYELCYRSDDRTAAQVSEGRSAEQQDHATRRVLRAAFAGPGVSSVARDRRVFVNFPRSYLVADGAVPFHPDQLVIEVVDSAQADDEVVAGVRRLRALGFRIAIDDFVGAPSQRRLLPSADYVKIDARDLDVEGRPLLDLARSHGAQLVAQFVESHELLDSCRAHGFELFQGDALEATTVIDLTAVMPSQRGR</sequence>
<dbReference type="Proteomes" id="UP000562124">
    <property type="component" value="Unassembled WGS sequence"/>
</dbReference>
<proteinExistence type="predicted"/>
<reference evidence="2 3" key="1">
    <citation type="submission" date="2020-04" db="EMBL/GenBank/DDBJ databases">
        <title>Sequencing and Assembly of C. fimi.</title>
        <authorList>
            <person name="Ramsey A.R."/>
        </authorList>
    </citation>
    <scope>NUCLEOTIDE SEQUENCE [LARGE SCALE GENOMIC DNA]</scope>
    <source>
        <strain evidence="2 3">SB</strain>
    </source>
</reference>
<protein>
    <submittedName>
        <fullName evidence="2">EAL domain-containing protein</fullName>
    </submittedName>
</protein>
<dbReference type="GO" id="GO:0071111">
    <property type="term" value="F:cyclic-guanylate-specific phosphodiesterase activity"/>
    <property type="evidence" value="ECO:0007669"/>
    <property type="project" value="InterPro"/>
</dbReference>
<comment type="caution">
    <text evidence="2">The sequence shown here is derived from an EMBL/GenBank/DDBJ whole genome shotgun (WGS) entry which is preliminary data.</text>
</comment>
<accession>A0A7Y0LZ07</accession>
<keyword evidence="3" id="KW-1185">Reference proteome</keyword>
<dbReference type="Gene3D" id="3.20.20.450">
    <property type="entry name" value="EAL domain"/>
    <property type="match status" value="1"/>
</dbReference>
<evidence type="ECO:0000259" key="1">
    <source>
        <dbReference type="SMART" id="SM00052"/>
    </source>
</evidence>
<feature type="domain" description="EAL" evidence="1">
    <location>
        <begin position="11"/>
        <end position="232"/>
    </location>
</feature>
<name>A0A7Y0LZ07_CELFI</name>
<gene>
    <name evidence="2" type="ORF">HIR71_03690</name>
</gene>
<dbReference type="SUPFAM" id="SSF141868">
    <property type="entry name" value="EAL domain-like"/>
    <property type="match status" value="1"/>
</dbReference>
<dbReference type="AlphaFoldDB" id="A0A7Y0LZ07"/>